<accession>E4T406</accession>
<organism evidence="2 3">
    <name type="scientific">Paludibacter propionicigenes (strain DSM 17365 / JCM 13257 / WB4)</name>
    <dbReference type="NCBI Taxonomy" id="694427"/>
    <lineage>
        <taxon>Bacteria</taxon>
        <taxon>Pseudomonadati</taxon>
        <taxon>Bacteroidota</taxon>
        <taxon>Bacteroidia</taxon>
        <taxon>Bacteroidales</taxon>
        <taxon>Paludibacteraceae</taxon>
        <taxon>Paludibacter</taxon>
    </lineage>
</organism>
<dbReference type="RefSeq" id="WP_013444819.1">
    <property type="nucleotide sequence ID" value="NC_014734.1"/>
</dbReference>
<keyword evidence="3" id="KW-1185">Reference proteome</keyword>
<evidence type="ECO:0000313" key="2">
    <source>
        <dbReference type="EMBL" id="ADQ79450.1"/>
    </source>
</evidence>
<dbReference type="InterPro" id="IPR025366">
    <property type="entry name" value="DUF4270"/>
</dbReference>
<dbReference type="EMBL" id="CP002345">
    <property type="protein sequence ID" value="ADQ79450.1"/>
    <property type="molecule type" value="Genomic_DNA"/>
</dbReference>
<dbReference type="PROSITE" id="PS51257">
    <property type="entry name" value="PROKAR_LIPOPROTEIN"/>
    <property type="match status" value="1"/>
</dbReference>
<dbReference type="Pfam" id="PF14092">
    <property type="entry name" value="DUF4270"/>
    <property type="match status" value="1"/>
</dbReference>
<evidence type="ECO:0000313" key="3">
    <source>
        <dbReference type="Proteomes" id="UP000008718"/>
    </source>
</evidence>
<dbReference type="HOGENOM" id="CLU_041004_0_0_10"/>
<dbReference type="STRING" id="694427.Palpr_1304"/>
<gene>
    <name evidence="2" type="ordered locus">Palpr_1304</name>
</gene>
<evidence type="ECO:0008006" key="4">
    <source>
        <dbReference type="Google" id="ProtNLM"/>
    </source>
</evidence>
<evidence type="ECO:0000256" key="1">
    <source>
        <dbReference type="SAM" id="SignalP"/>
    </source>
</evidence>
<reference evidence="2 3" key="2">
    <citation type="journal article" date="2011" name="Stand. Genomic Sci.">
        <title>Complete genome sequence of Paludibacter propionicigenes type strain (WB4).</title>
        <authorList>
            <person name="Gronow S."/>
            <person name="Munk C."/>
            <person name="Lapidus A."/>
            <person name="Nolan M."/>
            <person name="Lucas S."/>
            <person name="Hammon N."/>
            <person name="Deshpande S."/>
            <person name="Cheng J.F."/>
            <person name="Tapia R."/>
            <person name="Han C."/>
            <person name="Goodwin L."/>
            <person name="Pitluck S."/>
            <person name="Liolios K."/>
            <person name="Ivanova N."/>
            <person name="Mavromatis K."/>
            <person name="Mikhailova N."/>
            <person name="Pati A."/>
            <person name="Chen A."/>
            <person name="Palaniappan K."/>
            <person name="Land M."/>
            <person name="Hauser L."/>
            <person name="Chang Y.J."/>
            <person name="Jeffries C.D."/>
            <person name="Brambilla E."/>
            <person name="Rohde M."/>
            <person name="Goker M."/>
            <person name="Detter J.C."/>
            <person name="Woyke T."/>
            <person name="Bristow J."/>
            <person name="Eisen J.A."/>
            <person name="Markowitz V."/>
            <person name="Hugenholtz P."/>
            <person name="Kyrpides N.C."/>
            <person name="Klenk H.P."/>
        </authorList>
    </citation>
    <scope>NUCLEOTIDE SEQUENCE [LARGE SCALE GENOMIC DNA]</scope>
    <source>
        <strain evidence="3">DSM 17365 / JCM 13257 / WB4</strain>
    </source>
</reference>
<keyword evidence="1" id="KW-0732">Signal</keyword>
<dbReference type="OrthoDB" id="1110209at2"/>
<dbReference type="AlphaFoldDB" id="E4T406"/>
<dbReference type="KEGG" id="ppn:Palpr_1304"/>
<protein>
    <recommendedName>
        <fullName evidence="4">DUF4270 domain-containing protein</fullName>
    </recommendedName>
</protein>
<feature type="chain" id="PRO_5003186835" description="DUF4270 domain-containing protein" evidence="1">
    <location>
        <begin position="19"/>
        <end position="469"/>
    </location>
</feature>
<sequence>MKYYQFILLYLLSLLAYSCSDGISNMGSGIQPSTDQIKIGTDTFHVSTENVFVDYINSRPDSFLLGNFYDSKFGSTQAEILAQLNCPEGFKFPPNAQPDSAVVILKYKTWFGYSSSPMSINLYEMTKNTFNYSDLFPSNIDPSFYTDLSKPLKYRIFTAKEPKNTRIDTTAIRFKLSNDFVQRFFDDTHYSSTTKFLDFFKGIYLTTNFGASTLLNIERIAMLYHYHYTYTTKNISGGDSIVKVKSYLVFPANQEVRQVNRIQHNDRATVVQNRDTVNYISSPANIYTKVTVPLSRIQQRLKGGVNGKALSVNSAILKVEITEMQLDTASQHPVPKYLLLIKESSKNRFFKNRELPSDTCAIKGDFSYKQVGTSGVYKYYYSFNLASLIVKEIKNAAAKGKAPDDKLQLLILPIKVATSTSSSGVTSYTSVKEDYEMSGITIRSGKEINPNSGNKVTMPMHLDVVYSGF</sequence>
<reference key="1">
    <citation type="submission" date="2010-11" db="EMBL/GenBank/DDBJ databases">
        <title>The complete genome of Paludibacter propionicigenes DSM 17365.</title>
        <authorList>
            <consortium name="US DOE Joint Genome Institute (JGI-PGF)"/>
            <person name="Lucas S."/>
            <person name="Copeland A."/>
            <person name="Lapidus A."/>
            <person name="Bruce D."/>
            <person name="Goodwin L."/>
            <person name="Pitluck S."/>
            <person name="Kyrpides N."/>
            <person name="Mavromatis K."/>
            <person name="Ivanova N."/>
            <person name="Munk A.C."/>
            <person name="Brettin T."/>
            <person name="Detter J.C."/>
            <person name="Han C."/>
            <person name="Tapia R."/>
            <person name="Land M."/>
            <person name="Hauser L."/>
            <person name="Markowitz V."/>
            <person name="Cheng J.-F."/>
            <person name="Hugenholtz P."/>
            <person name="Woyke T."/>
            <person name="Wu D."/>
            <person name="Gronow S."/>
            <person name="Wellnitz S."/>
            <person name="Brambilla E."/>
            <person name="Klenk H.-P."/>
            <person name="Eisen J.A."/>
        </authorList>
    </citation>
    <scope>NUCLEOTIDE SEQUENCE</scope>
    <source>
        <strain>WB4</strain>
    </source>
</reference>
<name>E4T406_PALPW</name>
<dbReference type="eggNOG" id="ENOG502ZBIE">
    <property type="taxonomic scope" value="Bacteria"/>
</dbReference>
<dbReference type="Proteomes" id="UP000008718">
    <property type="component" value="Chromosome"/>
</dbReference>
<feature type="signal peptide" evidence="1">
    <location>
        <begin position="1"/>
        <end position="18"/>
    </location>
</feature>
<proteinExistence type="predicted"/>